<dbReference type="AlphaFoldDB" id="A0A433VG63"/>
<dbReference type="GO" id="GO:0016887">
    <property type="term" value="F:ATP hydrolysis activity"/>
    <property type="evidence" value="ECO:0007669"/>
    <property type="project" value="RHEA"/>
</dbReference>
<comment type="catalytic activity">
    <reaction evidence="8">
        <text>Couples ATP hydrolysis with the unwinding of duplex DNA by translocating in the 3'-5' direction.</text>
        <dbReference type="EC" id="5.6.2.4"/>
    </reaction>
</comment>
<evidence type="ECO:0000256" key="7">
    <source>
        <dbReference type="ARBA" id="ARBA00023235"/>
    </source>
</evidence>
<dbReference type="Proteomes" id="UP000271624">
    <property type="component" value="Unassembled WGS sequence"/>
</dbReference>
<keyword evidence="14" id="KW-1185">Reference proteome</keyword>
<dbReference type="CDD" id="cd17932">
    <property type="entry name" value="DEXQc_UvrD"/>
    <property type="match status" value="1"/>
</dbReference>
<keyword evidence="6" id="KW-0238">DNA-binding</keyword>
<evidence type="ECO:0000256" key="9">
    <source>
        <dbReference type="ARBA" id="ARBA00034808"/>
    </source>
</evidence>
<dbReference type="GO" id="GO:0005829">
    <property type="term" value="C:cytosol"/>
    <property type="evidence" value="ECO:0007669"/>
    <property type="project" value="TreeGrafter"/>
</dbReference>
<evidence type="ECO:0000313" key="14">
    <source>
        <dbReference type="Proteomes" id="UP000271624"/>
    </source>
</evidence>
<dbReference type="OrthoDB" id="9810135at2"/>
<dbReference type="EMBL" id="RSCL01000009">
    <property type="protein sequence ID" value="RUT05069.1"/>
    <property type="molecule type" value="Genomic_DNA"/>
</dbReference>
<dbReference type="PANTHER" id="PTHR11070">
    <property type="entry name" value="UVRD / RECB / PCRA DNA HELICASE FAMILY MEMBER"/>
    <property type="match status" value="1"/>
</dbReference>
<dbReference type="EC" id="5.6.2.4" evidence="9"/>
<dbReference type="InterPro" id="IPR014016">
    <property type="entry name" value="UvrD-like_ATP-bd"/>
</dbReference>
<gene>
    <name evidence="13" type="ORF">DSM106972_038900</name>
</gene>
<feature type="binding site" evidence="11">
    <location>
        <begin position="41"/>
        <end position="48"/>
    </location>
    <ligand>
        <name>ATP</name>
        <dbReference type="ChEBI" id="CHEBI:30616"/>
    </ligand>
</feature>
<dbReference type="GO" id="GO:0000725">
    <property type="term" value="P:recombinational repair"/>
    <property type="evidence" value="ECO:0007669"/>
    <property type="project" value="TreeGrafter"/>
</dbReference>
<dbReference type="GO" id="GO:0043138">
    <property type="term" value="F:3'-5' DNA helicase activity"/>
    <property type="evidence" value="ECO:0007669"/>
    <property type="project" value="UniProtKB-EC"/>
</dbReference>
<evidence type="ECO:0000256" key="1">
    <source>
        <dbReference type="ARBA" id="ARBA00009922"/>
    </source>
</evidence>
<dbReference type="InterPro" id="IPR013986">
    <property type="entry name" value="DExx_box_DNA_helicase_dom_sf"/>
</dbReference>
<keyword evidence="2 11" id="KW-0547">Nucleotide-binding</keyword>
<evidence type="ECO:0000256" key="4">
    <source>
        <dbReference type="ARBA" id="ARBA00022806"/>
    </source>
</evidence>
<name>A0A433VG63_9CYAN</name>
<keyword evidence="7" id="KW-0413">Isomerase</keyword>
<dbReference type="GO" id="GO:0003677">
    <property type="term" value="F:DNA binding"/>
    <property type="evidence" value="ECO:0007669"/>
    <property type="project" value="UniProtKB-KW"/>
</dbReference>
<keyword evidence="4 11" id="KW-0347">Helicase</keyword>
<reference evidence="13" key="1">
    <citation type="submission" date="2018-12" db="EMBL/GenBank/DDBJ databases">
        <authorList>
            <person name="Will S."/>
            <person name="Neumann-Schaal M."/>
            <person name="Henke P."/>
        </authorList>
    </citation>
    <scope>NUCLEOTIDE SEQUENCE</scope>
    <source>
        <strain evidence="13">PCC 7102</strain>
    </source>
</reference>
<protein>
    <recommendedName>
        <fullName evidence="9">DNA 3'-5' helicase</fullName>
        <ecNumber evidence="9">5.6.2.4</ecNumber>
    </recommendedName>
</protein>
<evidence type="ECO:0000313" key="13">
    <source>
        <dbReference type="EMBL" id="RUT05069.1"/>
    </source>
</evidence>
<comment type="similarity">
    <text evidence="1">Belongs to the helicase family. UvrD subfamily.</text>
</comment>
<evidence type="ECO:0000256" key="8">
    <source>
        <dbReference type="ARBA" id="ARBA00034617"/>
    </source>
</evidence>
<proteinExistence type="inferred from homology"/>
<dbReference type="InterPro" id="IPR014017">
    <property type="entry name" value="DNA_helicase_UvrD-like_C"/>
</dbReference>
<dbReference type="InterPro" id="IPR000212">
    <property type="entry name" value="DNA_helicase_UvrD/REP"/>
</dbReference>
<dbReference type="Pfam" id="PF00580">
    <property type="entry name" value="UvrD-helicase"/>
    <property type="match status" value="1"/>
</dbReference>
<keyword evidence="3 11" id="KW-0378">Hydrolase</keyword>
<accession>A0A433VG63</accession>
<dbReference type="GO" id="GO:0033202">
    <property type="term" value="C:DNA helicase complex"/>
    <property type="evidence" value="ECO:0007669"/>
    <property type="project" value="TreeGrafter"/>
</dbReference>
<dbReference type="SUPFAM" id="SSF52540">
    <property type="entry name" value="P-loop containing nucleoside triphosphate hydrolases"/>
    <property type="match status" value="1"/>
</dbReference>
<evidence type="ECO:0000256" key="3">
    <source>
        <dbReference type="ARBA" id="ARBA00022801"/>
    </source>
</evidence>
<sequence length="860" mass="98671">MLSNNLTMYKLWELVQPHPFKPNSNQEKAILHTQGPLFLTAGPGSGKTRVLLWRTLNLIVFHDVKPEEIFLGTFTEKAAFQLQEGLRSLLGIVTNITGKPYDISGMYVGTIHSLCQKLLKERRLSNNDKKIITPVLKDQLGQYFYISKSSYWKKITQVGDFTGDANFIINQYFDKGSNSKHKAVINCMSLFNRFSEEYLDPILAKGKVDNEVLDGLIDMYTYYKDSLHEAGKLPQTDLSLIQQQALDVLANSYNSEQIFKHVIIDEYQDTNTIQEKLVFKLASGHNNICVVGDDDQALYRFRGATVENFVDFPSRCQQYFGCDAEEIPLDINYRSRQQIVDFYGNFINSTNWRKASGTGFYRIHNKNIKAHSQDANTSIVVSTPAKPEHVCSEIASLVKKLVDTNKVQDPNQIAFLYPSLKSPHVEKMIGALEQVGLKVYAPRARRFLEVPEAVAVFGIYLKIFGQPVRGAFPGADYKNFHDWMDKCVNVADQLIEADTSLDEYVRERQEEIEKVTSDHRILLEVVEQNQWDLSQPYDIGLMKRALYGARGLSGTAKKALGNIYFERIIEKRIAENKPFSLKYVVNAASSVDWSVLDLFYRLCIFNHFKTMLDLAEQGEDEGPVYSMGLITQYLARFTEEYASVITAQFLLNDKFQNTFFTGFLYSLFRLGESEHEDANDPFPKGRIPFLTIHQSKGLEFPVVVLGNPRKDDNGPQRVETIVSPLLNKKGEPLDRMSEFDIMRMFYVALSRAKNLMIIAHYKGTGQRLNEPFKTILNGNVARIPRFDINTLPEVKEDVDELPKNYSYTSDYLLYQRCPRQYMVFRKYGFIPSRSQTMFFGSVVHKTIEDLHYLLMSRRQK</sequence>
<evidence type="ECO:0000256" key="11">
    <source>
        <dbReference type="PROSITE-ProRule" id="PRU00560"/>
    </source>
</evidence>
<evidence type="ECO:0000256" key="5">
    <source>
        <dbReference type="ARBA" id="ARBA00022840"/>
    </source>
</evidence>
<dbReference type="Gene3D" id="1.10.10.160">
    <property type="match status" value="1"/>
</dbReference>
<organism evidence="13 14">
    <name type="scientific">Dulcicalothrix desertica PCC 7102</name>
    <dbReference type="NCBI Taxonomy" id="232991"/>
    <lineage>
        <taxon>Bacteria</taxon>
        <taxon>Bacillati</taxon>
        <taxon>Cyanobacteriota</taxon>
        <taxon>Cyanophyceae</taxon>
        <taxon>Nostocales</taxon>
        <taxon>Calotrichaceae</taxon>
        <taxon>Dulcicalothrix</taxon>
    </lineage>
</organism>
<reference evidence="13" key="2">
    <citation type="journal article" date="2019" name="Genome Biol. Evol.">
        <title>Day and night: Metabolic profiles and evolutionary relationships of six axenic non-marine cyanobacteria.</title>
        <authorList>
            <person name="Will S.E."/>
            <person name="Henke P."/>
            <person name="Boedeker C."/>
            <person name="Huang S."/>
            <person name="Brinkmann H."/>
            <person name="Rohde M."/>
            <person name="Jarek M."/>
            <person name="Friedl T."/>
            <person name="Seufert S."/>
            <person name="Schumacher M."/>
            <person name="Overmann J."/>
            <person name="Neumann-Schaal M."/>
            <person name="Petersen J."/>
        </authorList>
    </citation>
    <scope>NUCLEOTIDE SEQUENCE [LARGE SCALE GENOMIC DNA]</scope>
    <source>
        <strain evidence="13">PCC 7102</strain>
    </source>
</reference>
<evidence type="ECO:0000259" key="12">
    <source>
        <dbReference type="PROSITE" id="PS51198"/>
    </source>
</evidence>
<dbReference type="GO" id="GO:0005524">
    <property type="term" value="F:ATP binding"/>
    <property type="evidence" value="ECO:0007669"/>
    <property type="project" value="UniProtKB-UniRule"/>
</dbReference>
<evidence type="ECO:0000256" key="10">
    <source>
        <dbReference type="ARBA" id="ARBA00048988"/>
    </source>
</evidence>
<dbReference type="PANTHER" id="PTHR11070:SF2">
    <property type="entry name" value="ATP-DEPENDENT DNA HELICASE SRS2"/>
    <property type="match status" value="1"/>
</dbReference>
<dbReference type="RefSeq" id="WP_127082326.1">
    <property type="nucleotide sequence ID" value="NZ_RSCL01000009.1"/>
</dbReference>
<dbReference type="PROSITE" id="PS51198">
    <property type="entry name" value="UVRD_HELICASE_ATP_BIND"/>
    <property type="match status" value="1"/>
</dbReference>
<comment type="catalytic activity">
    <reaction evidence="10">
        <text>ATP + H2O = ADP + phosphate + H(+)</text>
        <dbReference type="Rhea" id="RHEA:13065"/>
        <dbReference type="ChEBI" id="CHEBI:15377"/>
        <dbReference type="ChEBI" id="CHEBI:15378"/>
        <dbReference type="ChEBI" id="CHEBI:30616"/>
        <dbReference type="ChEBI" id="CHEBI:43474"/>
        <dbReference type="ChEBI" id="CHEBI:456216"/>
        <dbReference type="EC" id="5.6.2.4"/>
    </reaction>
</comment>
<dbReference type="InterPro" id="IPR027417">
    <property type="entry name" value="P-loop_NTPase"/>
</dbReference>
<evidence type="ECO:0000256" key="2">
    <source>
        <dbReference type="ARBA" id="ARBA00022741"/>
    </source>
</evidence>
<evidence type="ECO:0000256" key="6">
    <source>
        <dbReference type="ARBA" id="ARBA00023125"/>
    </source>
</evidence>
<dbReference type="Pfam" id="PF13361">
    <property type="entry name" value="UvrD_C"/>
    <property type="match status" value="1"/>
</dbReference>
<dbReference type="Gene3D" id="3.40.50.300">
    <property type="entry name" value="P-loop containing nucleotide triphosphate hydrolases"/>
    <property type="match status" value="3"/>
</dbReference>
<comment type="caution">
    <text evidence="13">The sequence shown here is derived from an EMBL/GenBank/DDBJ whole genome shotgun (WGS) entry which is preliminary data.</text>
</comment>
<keyword evidence="5 11" id="KW-0067">ATP-binding</keyword>
<feature type="domain" description="UvrD-like helicase ATP-binding" evidence="12">
    <location>
        <begin position="20"/>
        <end position="336"/>
    </location>
</feature>